<evidence type="ECO:0000313" key="3">
    <source>
        <dbReference type="Proteomes" id="UP000224740"/>
    </source>
</evidence>
<reference evidence="1 4" key="3">
    <citation type="submission" date="2018-08" db="EMBL/GenBank/DDBJ databases">
        <title>Complete genome of the Arcobacter marinus type strain JCM 15502.</title>
        <authorList>
            <person name="Miller W.G."/>
            <person name="Yee E."/>
            <person name="Huynh S."/>
            <person name="Parker C.T."/>
        </authorList>
    </citation>
    <scope>NUCLEOTIDE SEQUENCE [LARGE SCALE GENOMIC DNA]</scope>
    <source>
        <strain evidence="1 4">JCM 15502</strain>
    </source>
</reference>
<gene>
    <name evidence="1" type="ORF">AMRN_1190</name>
    <name evidence="2" type="ORF">CPH92_04780</name>
</gene>
<dbReference type="EMBL" id="NXAO01000018">
    <property type="protein sequence ID" value="PHO15887.1"/>
    <property type="molecule type" value="Genomic_DNA"/>
</dbReference>
<name>A0A347TK05_9BACT</name>
<evidence type="ECO:0008006" key="5">
    <source>
        <dbReference type="Google" id="ProtNLM"/>
    </source>
</evidence>
<dbReference type="Proteomes" id="UP000224740">
    <property type="component" value="Unassembled WGS sequence"/>
</dbReference>
<evidence type="ECO:0000313" key="4">
    <source>
        <dbReference type="Proteomes" id="UP000264693"/>
    </source>
</evidence>
<dbReference type="PROSITE" id="PS51257">
    <property type="entry name" value="PROKAR_LIPOPROTEIN"/>
    <property type="match status" value="1"/>
</dbReference>
<evidence type="ECO:0000313" key="1">
    <source>
        <dbReference type="EMBL" id="AXX86933.1"/>
    </source>
</evidence>
<dbReference type="RefSeq" id="WP_099310613.1">
    <property type="nucleotide sequence ID" value="NZ_CP032101.1"/>
</dbReference>
<organism evidence="1 4">
    <name type="scientific">Malaciobacter marinus</name>
    <dbReference type="NCBI Taxonomy" id="505249"/>
    <lineage>
        <taxon>Bacteria</taxon>
        <taxon>Pseudomonadati</taxon>
        <taxon>Campylobacterota</taxon>
        <taxon>Epsilonproteobacteria</taxon>
        <taxon>Campylobacterales</taxon>
        <taxon>Arcobacteraceae</taxon>
        <taxon>Malaciobacter</taxon>
    </lineage>
</organism>
<reference evidence="3" key="1">
    <citation type="submission" date="2017-09" db="EMBL/GenBank/DDBJ databases">
        <title>Arcobacter canalis sp. nov., a new species isolated from a water canal contaminated with urban sewage.</title>
        <authorList>
            <person name="Perez-Cataluna A."/>
            <person name="Salas-Masso N."/>
            <person name="Figueras M.J."/>
        </authorList>
    </citation>
    <scope>NUCLEOTIDE SEQUENCE [LARGE SCALE GENOMIC DNA]</scope>
    <source>
        <strain evidence="3">CECT 7727</strain>
    </source>
</reference>
<dbReference type="AlphaFoldDB" id="A0A347TK05"/>
<dbReference type="KEGG" id="amar:AMRN_1190"/>
<dbReference type="EMBL" id="CP032101">
    <property type="protein sequence ID" value="AXX86933.1"/>
    <property type="molecule type" value="Genomic_DNA"/>
</dbReference>
<protein>
    <recommendedName>
        <fullName evidence="5">Lipoprotein</fullName>
    </recommendedName>
</protein>
<sequence>MKKILIKSLLIVFVANLITGCSLKSNDLIELKPKLNNLTKRANSAIKRRGIEVSKVNEYLATKNPILIESFKDYDLKIKYENKITIVLVCKDEKALYEDLSCDLKIDKDYTKEDKLCDFHIINPSCDK</sequence>
<proteinExistence type="predicted"/>
<reference evidence="2" key="2">
    <citation type="submission" date="2017-09" db="EMBL/GenBank/DDBJ databases">
        <authorList>
            <person name="Perez-Cataluna A."/>
            <person name="Figueras M.J."/>
            <person name="Salas-Masso N."/>
        </authorList>
    </citation>
    <scope>NUCLEOTIDE SEQUENCE</scope>
    <source>
        <strain evidence="2">CECT 7727</strain>
    </source>
</reference>
<keyword evidence="3" id="KW-1185">Reference proteome</keyword>
<evidence type="ECO:0000313" key="2">
    <source>
        <dbReference type="EMBL" id="PHO15887.1"/>
    </source>
</evidence>
<accession>A0A347TK05</accession>
<dbReference type="Proteomes" id="UP000264693">
    <property type="component" value="Chromosome"/>
</dbReference>